<dbReference type="EMBL" id="GL833132">
    <property type="protein sequence ID" value="EGB06967.1"/>
    <property type="molecule type" value="Genomic_DNA"/>
</dbReference>
<evidence type="ECO:0000313" key="4">
    <source>
        <dbReference type="Proteomes" id="UP000002729"/>
    </source>
</evidence>
<feature type="domain" description="Thioredoxin" evidence="2">
    <location>
        <begin position="1"/>
        <end position="89"/>
    </location>
</feature>
<evidence type="ECO:0000313" key="3">
    <source>
        <dbReference type="EMBL" id="EGB06967.1"/>
    </source>
</evidence>
<dbReference type="PANTHER" id="PTHR46115">
    <property type="entry name" value="THIOREDOXIN-LIKE PROTEIN 1"/>
    <property type="match status" value="1"/>
</dbReference>
<dbReference type="PROSITE" id="PS51352">
    <property type="entry name" value="THIOREDOXIN_2"/>
    <property type="match status" value="1"/>
</dbReference>
<dbReference type="Proteomes" id="UP000002729">
    <property type="component" value="Unassembled WGS sequence"/>
</dbReference>
<proteinExistence type="predicted"/>
<feature type="non-terminal residue" evidence="3">
    <location>
        <position position="1"/>
    </location>
</feature>
<dbReference type="InParanoid" id="F0YCY5"/>
<dbReference type="Pfam" id="PF00085">
    <property type="entry name" value="Thioredoxin"/>
    <property type="match status" value="1"/>
</dbReference>
<dbReference type="GeneID" id="20229296"/>
<sequence length="89" mass="9603">KSIVVDFSNTFCGPCKIMYPKFEALSERFAAGALFYSCSLDESAEASTLGKREAVQIVPSFIIWKDGARLEAVEGLKPDLLVAAVSRAA</sequence>
<organism evidence="4">
    <name type="scientific">Aureococcus anophagefferens</name>
    <name type="common">Harmful bloom alga</name>
    <dbReference type="NCBI Taxonomy" id="44056"/>
    <lineage>
        <taxon>Eukaryota</taxon>
        <taxon>Sar</taxon>
        <taxon>Stramenopiles</taxon>
        <taxon>Ochrophyta</taxon>
        <taxon>Pelagophyceae</taxon>
        <taxon>Pelagomonadales</taxon>
        <taxon>Pelagomonadaceae</taxon>
        <taxon>Aureococcus</taxon>
    </lineage>
</organism>
<dbReference type="InterPro" id="IPR013766">
    <property type="entry name" value="Thioredoxin_domain"/>
</dbReference>
<protein>
    <recommendedName>
        <fullName evidence="2">Thioredoxin domain-containing protein</fullName>
    </recommendedName>
</protein>
<gene>
    <name evidence="3" type="ORF">AURANDRAFT_8808</name>
</gene>
<keyword evidence="4" id="KW-1185">Reference proteome</keyword>
<dbReference type="Gene3D" id="3.40.30.10">
    <property type="entry name" value="Glutaredoxin"/>
    <property type="match status" value="1"/>
</dbReference>
<dbReference type="InterPro" id="IPR017937">
    <property type="entry name" value="Thioredoxin_CS"/>
</dbReference>
<dbReference type="InterPro" id="IPR036249">
    <property type="entry name" value="Thioredoxin-like_sf"/>
</dbReference>
<dbReference type="AlphaFoldDB" id="F0YCY5"/>
<dbReference type="OrthoDB" id="2121326at2759"/>
<accession>F0YCY5</accession>
<dbReference type="KEGG" id="aaf:AURANDRAFT_8808"/>
<dbReference type="RefSeq" id="XP_009038208.1">
    <property type="nucleotide sequence ID" value="XM_009039960.1"/>
</dbReference>
<evidence type="ECO:0000256" key="1">
    <source>
        <dbReference type="ARBA" id="ARBA00023157"/>
    </source>
</evidence>
<dbReference type="eggNOG" id="KOG0907">
    <property type="taxonomic scope" value="Eukaryota"/>
</dbReference>
<evidence type="ECO:0000259" key="2">
    <source>
        <dbReference type="PROSITE" id="PS51352"/>
    </source>
</evidence>
<feature type="non-terminal residue" evidence="3">
    <location>
        <position position="89"/>
    </location>
</feature>
<dbReference type="CDD" id="cd02947">
    <property type="entry name" value="TRX_family"/>
    <property type="match status" value="1"/>
</dbReference>
<reference evidence="3 4" key="1">
    <citation type="journal article" date="2011" name="Proc. Natl. Acad. Sci. U.S.A.">
        <title>Niche of harmful alga Aureococcus anophagefferens revealed through ecogenomics.</title>
        <authorList>
            <person name="Gobler C.J."/>
            <person name="Berry D.L."/>
            <person name="Dyhrman S.T."/>
            <person name="Wilhelm S.W."/>
            <person name="Salamov A."/>
            <person name="Lobanov A.V."/>
            <person name="Zhang Y."/>
            <person name="Collier J.L."/>
            <person name="Wurch L.L."/>
            <person name="Kustka A.B."/>
            <person name="Dill B.D."/>
            <person name="Shah M."/>
            <person name="VerBerkmoes N.C."/>
            <person name="Kuo A."/>
            <person name="Terry A."/>
            <person name="Pangilinan J."/>
            <person name="Lindquist E.A."/>
            <person name="Lucas S."/>
            <person name="Paulsen I.T."/>
            <person name="Hattenrath-Lehmann T.K."/>
            <person name="Talmage S.C."/>
            <person name="Walker E.A."/>
            <person name="Koch F."/>
            <person name="Burson A.M."/>
            <person name="Marcoval M.A."/>
            <person name="Tang Y.Z."/>
            <person name="Lecleir G.R."/>
            <person name="Coyne K.J."/>
            <person name="Berg G.M."/>
            <person name="Bertrand E.M."/>
            <person name="Saito M.A."/>
            <person name="Gladyshev V.N."/>
            <person name="Grigoriev I.V."/>
        </authorList>
    </citation>
    <scope>NUCLEOTIDE SEQUENCE [LARGE SCALE GENOMIC DNA]</scope>
    <source>
        <strain evidence="4">CCMP 1984</strain>
    </source>
</reference>
<dbReference type="PROSITE" id="PS00194">
    <property type="entry name" value="THIOREDOXIN_1"/>
    <property type="match status" value="1"/>
</dbReference>
<name>F0YCY5_AURAN</name>
<keyword evidence="1" id="KW-1015">Disulfide bond</keyword>
<dbReference type="SUPFAM" id="SSF52833">
    <property type="entry name" value="Thioredoxin-like"/>
    <property type="match status" value="1"/>
</dbReference>